<comment type="function">
    <text evidence="17">Core subunit of the mitochondrial membrane respiratory chain NADH dehydrogenase (Complex I) which catalyzes electron transfer from NADH through the respiratory chain, using ubiquinone as an electron acceptor. Essential for the catalytic activity and assembly of complex I.</text>
</comment>
<comment type="similarity">
    <text evidence="2 17">Belongs to the complex I subunit 2 family.</text>
</comment>
<keyword evidence="6 17" id="KW-0679">Respiratory chain</keyword>
<feature type="transmembrane region" description="Helical" evidence="17">
    <location>
        <begin position="198"/>
        <end position="217"/>
    </location>
</feature>
<evidence type="ECO:0000256" key="14">
    <source>
        <dbReference type="ARBA" id="ARBA00023128"/>
    </source>
</evidence>
<evidence type="ECO:0000256" key="2">
    <source>
        <dbReference type="ARBA" id="ARBA00007012"/>
    </source>
</evidence>
<feature type="transmembrane region" description="Helical" evidence="17">
    <location>
        <begin position="51"/>
        <end position="75"/>
    </location>
</feature>
<dbReference type="Pfam" id="PF00361">
    <property type="entry name" value="Proton_antipo_M"/>
    <property type="match status" value="1"/>
</dbReference>
<dbReference type="PANTHER" id="PTHR46552:SF1">
    <property type="entry name" value="NADH-UBIQUINONE OXIDOREDUCTASE CHAIN 2"/>
    <property type="match status" value="1"/>
</dbReference>
<dbReference type="EMBL" id="MH424435">
    <property type="protein sequence ID" value="QDH07334.1"/>
    <property type="molecule type" value="Genomic_DNA"/>
</dbReference>
<organism evidence="19">
    <name type="scientific">Ophiarachnella infernalis</name>
    <dbReference type="NCBI Taxonomy" id="2587522"/>
    <lineage>
        <taxon>Eukaryota</taxon>
        <taxon>Metazoa</taxon>
        <taxon>Echinodermata</taxon>
        <taxon>Eleutherozoa</taxon>
        <taxon>Asterozoa</taxon>
        <taxon>Ophiuroidea</taxon>
        <taxon>Myophiuroidea</taxon>
        <taxon>Metophiurida</taxon>
        <taxon>Ophintegrida</taxon>
        <taxon>Amphilepidida</taxon>
        <taxon>Ophiurina</taxon>
        <taxon>Ophiodermatina</taxon>
        <taxon>Ophiodermatidae</taxon>
        <taxon>Ophiarachnella</taxon>
    </lineage>
</organism>
<dbReference type="AlphaFoldDB" id="A0A513X072"/>
<dbReference type="PANTHER" id="PTHR46552">
    <property type="entry name" value="NADH-UBIQUINONE OXIDOREDUCTASE CHAIN 2"/>
    <property type="match status" value="1"/>
</dbReference>
<reference evidence="19" key="1">
    <citation type="journal article" date="2019" name="Mar. Biol. Res.">
        <title>Mitochondrial gene rearrangement and phylogenetic relationships in the Amphilepidida and Ophiacanthida (Echinodermata, Ophiuroidea).</title>
        <authorList>
            <person name="Lee T."/>
            <person name="Bae Y.J."/>
            <person name="Shin S."/>
        </authorList>
    </citation>
    <scope>NUCLEOTIDE SEQUENCE</scope>
</reference>
<gene>
    <name evidence="19" type="primary">ND2</name>
</gene>
<comment type="subcellular location">
    <subcellularLocation>
        <location evidence="1 17">Mitochondrion inner membrane</location>
        <topology evidence="1 17">Multi-pass membrane protein</topology>
    </subcellularLocation>
</comment>
<evidence type="ECO:0000256" key="8">
    <source>
        <dbReference type="ARBA" id="ARBA00022792"/>
    </source>
</evidence>
<feature type="transmembrane region" description="Helical" evidence="17">
    <location>
        <begin position="146"/>
        <end position="166"/>
    </location>
</feature>
<evidence type="ECO:0000256" key="15">
    <source>
        <dbReference type="ARBA" id="ARBA00023136"/>
    </source>
</evidence>
<evidence type="ECO:0000256" key="12">
    <source>
        <dbReference type="ARBA" id="ARBA00023027"/>
    </source>
</evidence>
<feature type="transmembrane region" description="Helical" evidence="17">
    <location>
        <begin position="229"/>
        <end position="250"/>
    </location>
</feature>
<dbReference type="GO" id="GO:0008137">
    <property type="term" value="F:NADH dehydrogenase (ubiquinone) activity"/>
    <property type="evidence" value="ECO:0007669"/>
    <property type="project" value="UniProtKB-EC"/>
</dbReference>
<feature type="transmembrane region" description="Helical" evidence="17">
    <location>
        <begin position="6"/>
        <end position="39"/>
    </location>
</feature>
<keyword evidence="9 17" id="KW-1278">Translocase</keyword>
<dbReference type="InterPro" id="IPR050175">
    <property type="entry name" value="Complex_I_Subunit_2"/>
</dbReference>
<feature type="domain" description="NADH:quinone oxidoreductase/Mrp antiporter transmembrane" evidence="18">
    <location>
        <begin position="18"/>
        <end position="278"/>
    </location>
</feature>
<keyword evidence="8 17" id="KW-0999">Mitochondrion inner membrane</keyword>
<evidence type="ECO:0000256" key="7">
    <source>
        <dbReference type="ARBA" id="ARBA00022692"/>
    </source>
</evidence>
<feature type="transmembrane region" description="Helical" evidence="17">
    <location>
        <begin position="311"/>
        <end position="334"/>
    </location>
</feature>
<evidence type="ECO:0000256" key="5">
    <source>
        <dbReference type="ARBA" id="ARBA00022448"/>
    </source>
</evidence>
<evidence type="ECO:0000256" key="16">
    <source>
        <dbReference type="ARBA" id="ARBA00049551"/>
    </source>
</evidence>
<proteinExistence type="inferred from homology"/>
<evidence type="ECO:0000256" key="9">
    <source>
        <dbReference type="ARBA" id="ARBA00022967"/>
    </source>
</evidence>
<evidence type="ECO:0000256" key="3">
    <source>
        <dbReference type="ARBA" id="ARBA00012944"/>
    </source>
</evidence>
<dbReference type="InterPro" id="IPR003917">
    <property type="entry name" value="NADH_UbQ_OxRdtase_chain2"/>
</dbReference>
<keyword evidence="11 17" id="KW-1133">Transmembrane helix</keyword>
<feature type="transmembrane region" description="Helical" evidence="17">
    <location>
        <begin position="90"/>
        <end position="111"/>
    </location>
</feature>
<dbReference type="EC" id="7.1.1.2" evidence="3 17"/>
<evidence type="ECO:0000256" key="10">
    <source>
        <dbReference type="ARBA" id="ARBA00022982"/>
    </source>
</evidence>
<evidence type="ECO:0000256" key="6">
    <source>
        <dbReference type="ARBA" id="ARBA00022660"/>
    </source>
</evidence>
<evidence type="ECO:0000256" key="17">
    <source>
        <dbReference type="RuleBase" id="RU003403"/>
    </source>
</evidence>
<evidence type="ECO:0000313" key="19">
    <source>
        <dbReference type="EMBL" id="QDH07334.1"/>
    </source>
</evidence>
<evidence type="ECO:0000256" key="13">
    <source>
        <dbReference type="ARBA" id="ARBA00023075"/>
    </source>
</evidence>
<keyword evidence="14 17" id="KW-0496">Mitochondrion</keyword>
<feature type="transmembrane region" description="Helical" evidence="17">
    <location>
        <begin position="270"/>
        <end position="299"/>
    </location>
</feature>
<evidence type="ECO:0000259" key="18">
    <source>
        <dbReference type="Pfam" id="PF00361"/>
    </source>
</evidence>
<keyword evidence="15 17" id="KW-0472">Membrane</keyword>
<sequence>MNLFNFFLFSSIVLMFLSNNWVVIWVLLEVTSMCLVILLSEKMTPRSVEAVLKYFIMQAIGGLFLLFGVIVRLYFCNSVSVLSFYNESSYILILLGLFIKLAVFPNPFWVIDVVSGISVSRGFYVLVASKIIPLYLYITLINNSFLWTLIGVGVFSTAFGVLLGVNQLSVRKLLAFSSVGHVGWMVAVFPSMNVSSCFLVFVLYILNISPIFFWSLYYELEDVNKTKNVYHNFLVVFVLVVSLLSLAGLPPLAGFFYKWVMFNALVLNKLYLVSGVLILLNLISLFFYLNICKFFYLVYLPLLRFNVYSNAIIGVGNGVVVLLNGIILLALWFIGPFSSLCYI</sequence>
<dbReference type="PRINTS" id="PR01436">
    <property type="entry name" value="NADHDHGNASE2"/>
</dbReference>
<keyword evidence="12 17" id="KW-0520">NAD</keyword>
<keyword evidence="13 17" id="KW-0830">Ubiquinone</keyword>
<keyword evidence="7 17" id="KW-0812">Transmembrane</keyword>
<dbReference type="GO" id="GO:0005743">
    <property type="term" value="C:mitochondrial inner membrane"/>
    <property type="evidence" value="ECO:0007669"/>
    <property type="project" value="UniProtKB-SubCell"/>
</dbReference>
<feature type="transmembrane region" description="Helical" evidence="17">
    <location>
        <begin position="173"/>
        <end position="192"/>
    </location>
</feature>
<dbReference type="InterPro" id="IPR001750">
    <property type="entry name" value="ND/Mrp_TM"/>
</dbReference>
<keyword evidence="5" id="KW-0813">Transport</keyword>
<evidence type="ECO:0000256" key="11">
    <source>
        <dbReference type="ARBA" id="ARBA00022989"/>
    </source>
</evidence>
<accession>A0A513X072</accession>
<protein>
    <recommendedName>
        <fullName evidence="4 17">NADH-ubiquinone oxidoreductase chain 2</fullName>
        <ecNumber evidence="3 17">7.1.1.2</ecNumber>
    </recommendedName>
</protein>
<keyword evidence="10 17" id="KW-0249">Electron transport</keyword>
<geneLocation type="mitochondrion" evidence="19"/>
<feature type="transmembrane region" description="Helical" evidence="17">
    <location>
        <begin position="123"/>
        <end position="140"/>
    </location>
</feature>
<name>A0A513X072_9ECHI</name>
<evidence type="ECO:0000256" key="4">
    <source>
        <dbReference type="ARBA" id="ARBA00021008"/>
    </source>
</evidence>
<evidence type="ECO:0000256" key="1">
    <source>
        <dbReference type="ARBA" id="ARBA00004448"/>
    </source>
</evidence>
<dbReference type="GO" id="GO:0006120">
    <property type="term" value="P:mitochondrial electron transport, NADH to ubiquinone"/>
    <property type="evidence" value="ECO:0007669"/>
    <property type="project" value="InterPro"/>
</dbReference>
<comment type="catalytic activity">
    <reaction evidence="16 17">
        <text>a ubiquinone + NADH + 5 H(+)(in) = a ubiquinol + NAD(+) + 4 H(+)(out)</text>
        <dbReference type="Rhea" id="RHEA:29091"/>
        <dbReference type="Rhea" id="RHEA-COMP:9565"/>
        <dbReference type="Rhea" id="RHEA-COMP:9566"/>
        <dbReference type="ChEBI" id="CHEBI:15378"/>
        <dbReference type="ChEBI" id="CHEBI:16389"/>
        <dbReference type="ChEBI" id="CHEBI:17976"/>
        <dbReference type="ChEBI" id="CHEBI:57540"/>
        <dbReference type="ChEBI" id="CHEBI:57945"/>
        <dbReference type="EC" id="7.1.1.2"/>
    </reaction>
</comment>